<comment type="caution">
    <text evidence="2">The sequence shown here is derived from an EMBL/GenBank/DDBJ whole genome shotgun (WGS) entry which is preliminary data.</text>
</comment>
<feature type="compositionally biased region" description="Basic and acidic residues" evidence="1">
    <location>
        <begin position="140"/>
        <end position="149"/>
    </location>
</feature>
<feature type="compositionally biased region" description="Polar residues" evidence="1">
    <location>
        <begin position="298"/>
        <end position="322"/>
    </location>
</feature>
<keyword evidence="3" id="KW-1185">Reference proteome</keyword>
<gene>
    <name evidence="2" type="ORF">LtaPh_2926400</name>
</gene>
<organism evidence="2 3">
    <name type="scientific">Leishmania tarentolae</name>
    <name type="common">Sauroleishmania tarentolae</name>
    <dbReference type="NCBI Taxonomy" id="5689"/>
    <lineage>
        <taxon>Eukaryota</taxon>
        <taxon>Discoba</taxon>
        <taxon>Euglenozoa</taxon>
        <taxon>Kinetoplastea</taxon>
        <taxon>Metakinetoplastina</taxon>
        <taxon>Trypanosomatida</taxon>
        <taxon>Trypanosomatidae</taxon>
        <taxon>Leishmaniinae</taxon>
        <taxon>Leishmania</taxon>
        <taxon>lizard Leishmania</taxon>
    </lineage>
</organism>
<reference evidence="2" key="1">
    <citation type="submission" date="2019-11" db="EMBL/GenBank/DDBJ databases">
        <title>Leishmania tarentolae CDS.</title>
        <authorList>
            <person name="Goto Y."/>
            <person name="Yamagishi J."/>
        </authorList>
    </citation>
    <scope>NUCLEOTIDE SEQUENCE [LARGE SCALE GENOMIC DNA]</scope>
    <source>
        <strain evidence="2">Parrot Tar II</strain>
    </source>
</reference>
<dbReference type="OrthoDB" id="267326at2759"/>
<protein>
    <submittedName>
        <fullName evidence="2">Uncharacterized protein</fullName>
    </submittedName>
</protein>
<feature type="compositionally biased region" description="Basic and acidic residues" evidence="1">
    <location>
        <begin position="728"/>
        <end position="737"/>
    </location>
</feature>
<feature type="compositionally biased region" description="Low complexity" evidence="1">
    <location>
        <begin position="661"/>
        <end position="678"/>
    </location>
</feature>
<dbReference type="Proteomes" id="UP000419144">
    <property type="component" value="Unassembled WGS sequence"/>
</dbReference>
<name>A0A640KN96_LEITA</name>
<dbReference type="VEuPathDB" id="TriTrypDB:LtaPh_2926400"/>
<accession>A0A640KN96</accession>
<feature type="compositionally biased region" description="Basic residues" evidence="1">
    <location>
        <begin position="181"/>
        <end position="192"/>
    </location>
</feature>
<evidence type="ECO:0000313" key="3">
    <source>
        <dbReference type="Proteomes" id="UP000419144"/>
    </source>
</evidence>
<evidence type="ECO:0000256" key="1">
    <source>
        <dbReference type="SAM" id="MobiDB-lite"/>
    </source>
</evidence>
<feature type="region of interest" description="Disordered" evidence="1">
    <location>
        <begin position="118"/>
        <end position="342"/>
    </location>
</feature>
<feature type="compositionally biased region" description="Basic residues" evidence="1">
    <location>
        <begin position="717"/>
        <end position="727"/>
    </location>
</feature>
<feature type="compositionally biased region" description="Low complexity" evidence="1">
    <location>
        <begin position="240"/>
        <end position="253"/>
    </location>
</feature>
<proteinExistence type="predicted"/>
<sequence length="773" mass="82006">MSAHFSASKLAAQKAAASFLVNDDDTPYHDSRPVARLPLDDDCSVVVPLAQAVPHVTEPDSVSHLFSSTAEEGPSYETGKDAAWMERRKSGHSTQLTNHSGTHTSYYDSHHGTGLNSASWTDDGSMKNPRTPPTHCISTTDKRHIERLALPRGAQGSGSRPAEPNYGHLLNFTDEEERERHRVRQHSSKSPRTRPSPIMPRLEETQATRIQPPLSRPESKHHTAVSNGALSPAQKAYYEKLAAPKKCPPASAADGSTPGPVSSTAAARRRSNSSSFDRLAMPKKPFATCSEESMPPTGRQSHSHSSCAHVLTPQQQDRQLQRLSKPKHGSASSHRDVCAPVEPKLPTSKKCYYGGTTAISVSPGTPISSGLALTSPHPNGRHNGRVPNASWEAAPSYLERRPLSTVTSCSVLSGSCTQCGSALPQQVLTVSSQRTVSNTVAPQEATVEQRVVSSHKPHPTAAANGDGVRPVQSAPAKSTGTKPPIVVRTRRYVPPSEEQDTEAAGQSVSRTAMQESPAAPGPKPVEAVRRRPATPTVLAETTMRPILEKEQQKMADVTSLETSAHGATAPVVAQATKRAPPPASSVSAEVNEPKAGVQATKRLPPASASTAVPPAPQKPAMSDASERHTPAPCTAPSGTGPSRQEARPQPGHVSSTNIHPSPSSASFSASASDKATAATPQAGAVTERNGTFTAASASAMDDMRAVPTARSSDSKGPRKIMHRKPKSAKPEVLRDSDFAFQLEALPGQRQTVSIEKPKTMTKRPVKAPPPKSH</sequence>
<feature type="compositionally biased region" description="Polar residues" evidence="1">
    <location>
        <begin position="504"/>
        <end position="514"/>
    </location>
</feature>
<dbReference type="EMBL" id="BLBS01000041">
    <property type="protein sequence ID" value="GET90535.1"/>
    <property type="molecule type" value="Genomic_DNA"/>
</dbReference>
<feature type="region of interest" description="Disordered" evidence="1">
    <location>
        <begin position="438"/>
        <end position="773"/>
    </location>
</feature>
<evidence type="ECO:0000313" key="2">
    <source>
        <dbReference type="EMBL" id="GET90535.1"/>
    </source>
</evidence>
<dbReference type="AlphaFoldDB" id="A0A640KN96"/>